<feature type="compositionally biased region" description="Basic and acidic residues" evidence="1">
    <location>
        <begin position="76"/>
        <end position="86"/>
    </location>
</feature>
<evidence type="ECO:0000313" key="3">
    <source>
        <dbReference type="Proteomes" id="UP001627154"/>
    </source>
</evidence>
<organism evidence="2 3">
    <name type="scientific">Trichogramma kaykai</name>
    <dbReference type="NCBI Taxonomy" id="54128"/>
    <lineage>
        <taxon>Eukaryota</taxon>
        <taxon>Metazoa</taxon>
        <taxon>Ecdysozoa</taxon>
        <taxon>Arthropoda</taxon>
        <taxon>Hexapoda</taxon>
        <taxon>Insecta</taxon>
        <taxon>Pterygota</taxon>
        <taxon>Neoptera</taxon>
        <taxon>Endopterygota</taxon>
        <taxon>Hymenoptera</taxon>
        <taxon>Apocrita</taxon>
        <taxon>Proctotrupomorpha</taxon>
        <taxon>Chalcidoidea</taxon>
        <taxon>Trichogrammatidae</taxon>
        <taxon>Trichogramma</taxon>
    </lineage>
</organism>
<protein>
    <submittedName>
        <fullName evidence="2">Uncharacterized protein</fullName>
    </submittedName>
</protein>
<accession>A0ABD2VZD9</accession>
<proteinExistence type="predicted"/>
<dbReference type="Proteomes" id="UP001627154">
    <property type="component" value="Unassembled WGS sequence"/>
</dbReference>
<evidence type="ECO:0000256" key="1">
    <source>
        <dbReference type="SAM" id="MobiDB-lite"/>
    </source>
</evidence>
<gene>
    <name evidence="2" type="ORF">TKK_018833</name>
</gene>
<feature type="region of interest" description="Disordered" evidence="1">
    <location>
        <begin position="73"/>
        <end position="96"/>
    </location>
</feature>
<reference evidence="2 3" key="1">
    <citation type="journal article" date="2024" name="bioRxiv">
        <title>A reference genome for Trichogramma kaykai: A tiny desert-dwelling parasitoid wasp with competing sex-ratio distorters.</title>
        <authorList>
            <person name="Culotta J."/>
            <person name="Lindsey A.R."/>
        </authorList>
    </citation>
    <scope>NUCLEOTIDE SEQUENCE [LARGE SCALE GENOMIC DNA]</scope>
    <source>
        <strain evidence="2 3">KSX58</strain>
    </source>
</reference>
<name>A0ABD2VZD9_9HYME</name>
<dbReference type="AlphaFoldDB" id="A0ABD2VZD9"/>
<comment type="caution">
    <text evidence="2">The sequence shown here is derived from an EMBL/GenBank/DDBJ whole genome shotgun (WGS) entry which is preliminary data.</text>
</comment>
<feature type="compositionally biased region" description="Polar residues" evidence="1">
    <location>
        <begin position="87"/>
        <end position="96"/>
    </location>
</feature>
<sequence length="96" mass="10903">MPSTAYHTLYMNITELILVKKVQLLYTGCGKTVRGVAKKNFSMTQTYKCISVVIENHFRIEKSVVKSKTSRWFSEAPDREGGRTERSSANNAVQEI</sequence>
<dbReference type="EMBL" id="JBJJXI010000153">
    <property type="protein sequence ID" value="KAL3385801.1"/>
    <property type="molecule type" value="Genomic_DNA"/>
</dbReference>
<evidence type="ECO:0000313" key="2">
    <source>
        <dbReference type="EMBL" id="KAL3385801.1"/>
    </source>
</evidence>
<keyword evidence="3" id="KW-1185">Reference proteome</keyword>